<keyword evidence="5" id="KW-0158">Chromosome</keyword>
<evidence type="ECO:0000256" key="11">
    <source>
        <dbReference type="SAM" id="MobiDB-lite"/>
    </source>
</evidence>
<organism evidence="14 15">
    <name type="scientific">Scylla paramamosain</name>
    <name type="common">Mud crab</name>
    <dbReference type="NCBI Taxonomy" id="85552"/>
    <lineage>
        <taxon>Eukaryota</taxon>
        <taxon>Metazoa</taxon>
        <taxon>Ecdysozoa</taxon>
        <taxon>Arthropoda</taxon>
        <taxon>Crustacea</taxon>
        <taxon>Multicrustacea</taxon>
        <taxon>Malacostraca</taxon>
        <taxon>Eumalacostraca</taxon>
        <taxon>Eucarida</taxon>
        <taxon>Decapoda</taxon>
        <taxon>Pleocyemata</taxon>
        <taxon>Brachyura</taxon>
        <taxon>Eubrachyura</taxon>
        <taxon>Portunoidea</taxon>
        <taxon>Portunidae</taxon>
        <taxon>Portuninae</taxon>
        <taxon>Scylla</taxon>
    </lineage>
</organism>
<dbReference type="EMBL" id="JARAKH010000006">
    <property type="protein sequence ID" value="KAK8403280.1"/>
    <property type="molecule type" value="Genomic_DNA"/>
</dbReference>
<feature type="region of interest" description="Disordered" evidence="11">
    <location>
        <begin position="1005"/>
        <end position="1039"/>
    </location>
</feature>
<dbReference type="PANTHER" id="PTHR13108">
    <property type="entry name" value="CONDENSIN COMPLEX SUBUNIT 2"/>
    <property type="match status" value="1"/>
</dbReference>
<evidence type="ECO:0000256" key="10">
    <source>
        <dbReference type="ARBA" id="ARBA00023306"/>
    </source>
</evidence>
<comment type="similarity">
    <text evidence="3">Belongs to the CND2 (condensin subunit 2) family.</text>
</comment>
<proteinExistence type="inferred from homology"/>
<dbReference type="GO" id="GO:0000796">
    <property type="term" value="C:condensin complex"/>
    <property type="evidence" value="ECO:0007669"/>
    <property type="project" value="InterPro"/>
</dbReference>
<dbReference type="InterPro" id="IPR001849">
    <property type="entry name" value="PH_domain"/>
</dbReference>
<feature type="region of interest" description="Disordered" evidence="11">
    <location>
        <begin position="243"/>
        <end position="277"/>
    </location>
</feature>
<evidence type="ECO:0000313" key="14">
    <source>
        <dbReference type="EMBL" id="KAK8403280.1"/>
    </source>
</evidence>
<keyword evidence="10" id="KW-0131">Cell cycle</keyword>
<accession>A0AAW0UU74</accession>
<comment type="caution">
    <text evidence="14">The sequence shown here is derived from an EMBL/GenBank/DDBJ whole genome shotgun (WGS) entry which is preliminary data.</text>
</comment>
<protein>
    <recommendedName>
        <fullName evidence="4">Condensin complex subunit 2</fullName>
    </recommendedName>
</protein>
<feature type="domain" description="IRS-type PTB" evidence="13">
    <location>
        <begin position="896"/>
        <end position="999"/>
    </location>
</feature>
<keyword evidence="7" id="KW-0132">Cell division</keyword>
<dbReference type="GO" id="GO:0051301">
    <property type="term" value="P:cell division"/>
    <property type="evidence" value="ECO:0007669"/>
    <property type="project" value="UniProtKB-KW"/>
</dbReference>
<reference evidence="14 15" key="1">
    <citation type="submission" date="2023-03" db="EMBL/GenBank/DDBJ databases">
        <title>High-quality genome of Scylla paramamosain provides insights in environmental adaptation.</title>
        <authorList>
            <person name="Zhang L."/>
        </authorList>
    </citation>
    <scope>NUCLEOTIDE SEQUENCE [LARGE SCALE GENOMIC DNA]</scope>
    <source>
        <strain evidence="14">LZ_2023a</strain>
        <tissue evidence="14">Muscle</tissue>
    </source>
</reference>
<evidence type="ECO:0000313" key="15">
    <source>
        <dbReference type="Proteomes" id="UP001487740"/>
    </source>
</evidence>
<dbReference type="AlphaFoldDB" id="A0AAW0UU74"/>
<dbReference type="InterPro" id="IPR002404">
    <property type="entry name" value="IRS_PTB"/>
</dbReference>
<dbReference type="InterPro" id="IPR022816">
    <property type="entry name" value="Condensin_barren_su2"/>
</dbReference>
<keyword evidence="9" id="KW-0226">DNA condensation</keyword>
<dbReference type="SMART" id="SM00233">
    <property type="entry name" value="PH"/>
    <property type="match status" value="1"/>
</dbReference>
<evidence type="ECO:0000256" key="3">
    <source>
        <dbReference type="ARBA" id="ARBA00009471"/>
    </source>
</evidence>
<feature type="domain" description="PH" evidence="12">
    <location>
        <begin position="757"/>
        <end position="864"/>
    </location>
</feature>
<evidence type="ECO:0000256" key="1">
    <source>
        <dbReference type="ARBA" id="ARBA00004286"/>
    </source>
</evidence>
<evidence type="ECO:0000256" key="5">
    <source>
        <dbReference type="ARBA" id="ARBA00022454"/>
    </source>
</evidence>
<dbReference type="Proteomes" id="UP001487740">
    <property type="component" value="Unassembled WGS sequence"/>
</dbReference>
<evidence type="ECO:0000259" key="12">
    <source>
        <dbReference type="PROSITE" id="PS50003"/>
    </source>
</evidence>
<dbReference type="GO" id="GO:0003682">
    <property type="term" value="F:chromatin binding"/>
    <property type="evidence" value="ECO:0007669"/>
    <property type="project" value="TreeGrafter"/>
</dbReference>
<dbReference type="SMART" id="SM01244">
    <property type="entry name" value="IRS"/>
    <property type="match status" value="1"/>
</dbReference>
<evidence type="ECO:0000256" key="8">
    <source>
        <dbReference type="ARBA" id="ARBA00022776"/>
    </source>
</evidence>
<gene>
    <name evidence="14" type="ORF">O3P69_000421</name>
</gene>
<feature type="region of interest" description="Disordered" evidence="11">
    <location>
        <begin position="110"/>
        <end position="154"/>
    </location>
</feature>
<dbReference type="InterPro" id="IPR011993">
    <property type="entry name" value="PH-like_dom_sf"/>
</dbReference>
<evidence type="ECO:0000256" key="9">
    <source>
        <dbReference type="ARBA" id="ARBA00023067"/>
    </source>
</evidence>
<dbReference type="Pfam" id="PF02174">
    <property type="entry name" value="IRS"/>
    <property type="match status" value="1"/>
</dbReference>
<comment type="subcellular location">
    <subcellularLocation>
        <location evidence="1">Chromosome</location>
    </subcellularLocation>
    <subcellularLocation>
        <location evidence="2">Cytoplasm</location>
    </subcellularLocation>
</comment>
<sequence>MHCYSRSYQVESKKQIRDQDQDLATFLACLARSETPRDFSQRRGDEFSFKRLYLENSTFTWFRCNIASGIKMKRTSRLSSNFTLSPTKRLSMLGPDSPISRRQSIADTSARNENVFLDVPENNDEKEKKQRQLNRLQQQIQSKTFSPTATTSDHRKSISIVSGLTNQQLTEHYSKCIQLSTENKINVNNAFKLQLIDYMSEMLHRRDSEMENFQVASCTLDASAKIYAYRVDSVHTDALKMAGGLGSSKGEKSKEAGEEMDCQDENEGRKEKKKKKRKKVIIESNMKNINVKGFDLDFQVDPLFKKMAAQFDEGRSKCGPFLTSLQFLDDSCSFVLDSETVLLNSGKVKEEQANSPLVSVPRVADMKGKRICPTFAPFEFTTWKLGDEDSFCDISRLRDTDDEDEDPEAVDEHKFDVNAVPEPICDMDFDNNFYDDGMDSEEGDTVVTVGQGGCQKMPPPLMEAVHLKDHLATIPSEYSYFDSHRMCAWAGPTHWKIRPLSKTKLGETKNDKKRKKELIKLTYRDDENNISKLFAVDRKTTKLSQATLKTWTKEKTTMPVDLHYEARNFLKLFGRPTVVIQRQRKAAAVDESINEYNYDNQNDRENFCAQDDNVSGYGDSSTPGYDMTDIFSETAVGSQPTNDLENKASDFLGNLVAAPDKIEKVNIGYARTAKKVDMKKLKTAIWDMLADPSTEKENCRQSENQAENNKKDKMDSNCDIEFSSMYKALPQRLSVSMSGNISVPLVFIGPPGAMNYLTKKQGVLFYLCKRSFMMQKYKECYAVLHDASRSGLARLELQRICMSRNKHVLLVTRKDIIKVLQDEKCSQSEGRGFTLTTREHQHYFLARNVTDSRKWVEAIQDTFLKPAIRVQPSVSPQQATVHENEVYGMDEYSKKETREFTVEVEENSRLKLKVMSSTVRLLVQDRHITLISMEGKRIVHWAISNMRKIGFNTDNFYLEVGSKSNYGPGYFVFETSQGKEINKLVSQEKGYLKYQMMLSRDSYTQKQTPGHARALARPYDSHPAPTASSPPDGASTASYESYPLEDLYDTITPRTSNCEDLQASSECPESDDPYSNMERIEDAWKTHGYTPDEPMEGEDEGSYDVLSYRRPVQNMELHAATGYGERVQVNERNIVLHPLTTNDAESYRMSSPAWRRSRPTEITRGIALLRLCYAVHCSAPPTPRSAADAVCRHILVPDFLDEVLKVKYATLLLPTTQSCVVFTECGRSLTVTGMM</sequence>
<feature type="region of interest" description="Disordered" evidence="11">
    <location>
        <begin position="694"/>
        <end position="713"/>
    </location>
</feature>
<dbReference type="PROSITE" id="PS51064">
    <property type="entry name" value="IRS_PTB"/>
    <property type="match status" value="1"/>
</dbReference>
<name>A0AAW0UU74_SCYPA</name>
<feature type="compositionally biased region" description="Polar residues" evidence="11">
    <location>
        <begin position="142"/>
        <end position="151"/>
    </location>
</feature>
<dbReference type="GO" id="GO:0005737">
    <property type="term" value="C:cytoplasm"/>
    <property type="evidence" value="ECO:0007669"/>
    <property type="project" value="UniProtKB-SubCell"/>
</dbReference>
<evidence type="ECO:0000259" key="13">
    <source>
        <dbReference type="PROSITE" id="PS51064"/>
    </source>
</evidence>
<evidence type="ECO:0000256" key="7">
    <source>
        <dbReference type="ARBA" id="ARBA00022618"/>
    </source>
</evidence>
<dbReference type="SUPFAM" id="SSF50729">
    <property type="entry name" value="PH domain-like"/>
    <property type="match status" value="2"/>
</dbReference>
<dbReference type="Pfam" id="PF05786">
    <property type="entry name" value="Cnd2"/>
    <property type="match status" value="1"/>
</dbReference>
<keyword evidence="6" id="KW-0963">Cytoplasm</keyword>
<dbReference type="PROSITE" id="PS50003">
    <property type="entry name" value="PH_DOMAIN"/>
    <property type="match status" value="1"/>
</dbReference>
<dbReference type="Gene3D" id="2.30.29.30">
    <property type="entry name" value="Pleckstrin-homology domain (PH domain)/Phosphotyrosine-binding domain (PTB)"/>
    <property type="match status" value="2"/>
</dbReference>
<evidence type="ECO:0000256" key="6">
    <source>
        <dbReference type="ARBA" id="ARBA00022490"/>
    </source>
</evidence>
<evidence type="ECO:0000256" key="4">
    <source>
        <dbReference type="ARBA" id="ARBA00016065"/>
    </source>
</evidence>
<dbReference type="GO" id="GO:0007076">
    <property type="term" value="P:mitotic chromosome condensation"/>
    <property type="evidence" value="ECO:0007669"/>
    <property type="project" value="InterPro"/>
</dbReference>
<evidence type="ECO:0000256" key="2">
    <source>
        <dbReference type="ARBA" id="ARBA00004496"/>
    </source>
</evidence>
<dbReference type="PANTHER" id="PTHR13108:SF9">
    <property type="entry name" value="CONDENSIN COMPLEX SUBUNIT 2"/>
    <property type="match status" value="1"/>
</dbReference>
<keyword evidence="8" id="KW-0498">Mitosis</keyword>
<keyword evidence="15" id="KW-1185">Reference proteome</keyword>